<dbReference type="Proteomes" id="UP000192772">
    <property type="component" value="Unassembled WGS sequence"/>
</dbReference>
<evidence type="ECO:0000313" key="3">
    <source>
        <dbReference type="Proteomes" id="UP000192772"/>
    </source>
</evidence>
<comment type="similarity">
    <text evidence="1">Belongs to the UPF0098 family.</text>
</comment>
<name>A0A1X0D3G3_9MYCO</name>
<dbReference type="EMBL" id="MVHP01000007">
    <property type="protein sequence ID" value="ORA66931.1"/>
    <property type="molecule type" value="Genomic_DNA"/>
</dbReference>
<evidence type="ECO:0000313" key="2">
    <source>
        <dbReference type="EMBL" id="ORA66931.1"/>
    </source>
</evidence>
<proteinExistence type="inferred from homology"/>
<comment type="caution">
    <text evidence="2">The sequence shown here is derived from an EMBL/GenBank/DDBJ whole genome shotgun (WGS) entry which is preliminary data.</text>
</comment>
<accession>A0A1X0D3G3</accession>
<gene>
    <name evidence="2" type="ORF">BST23_08375</name>
</gene>
<dbReference type="PANTHER" id="PTHR30289:SF1">
    <property type="entry name" value="PEBP (PHOSPHATIDYLETHANOLAMINE-BINDING PROTEIN) FAMILY PROTEIN"/>
    <property type="match status" value="1"/>
</dbReference>
<reference evidence="2 3" key="1">
    <citation type="submission" date="2017-02" db="EMBL/GenBank/DDBJ databases">
        <title>The new phylogeny of genus Mycobacterium.</title>
        <authorList>
            <person name="Tortoli E."/>
            <person name="Trovato A."/>
            <person name="Cirillo D.M."/>
        </authorList>
    </citation>
    <scope>NUCLEOTIDE SEQUENCE [LARGE SCALE GENOMIC DNA]</scope>
    <source>
        <strain evidence="2 3">FI-09383</strain>
    </source>
</reference>
<dbReference type="Gene3D" id="3.90.280.10">
    <property type="entry name" value="PEBP-like"/>
    <property type="match status" value="1"/>
</dbReference>
<dbReference type="AlphaFoldDB" id="A0A1X0D3G3"/>
<sequence length="179" mass="19008">MPIVGKLLRRFRAGAHRSPLTAPEYAGADTIDITSSAFDDGGAIPQKYAGSAVGDNVSPPLRWSGVPAPTRQLALVIDDIDVPGPKPLMHTIALIEADRRSLDEGELNPGAAGVRFVKAFGDSYVGPAPIRGHGPHHYRFQLFALDQPVPDDVTDHKGFLAALAGHVLARGALTGTYER</sequence>
<organism evidence="2 3">
    <name type="scientific">Mycolicibacterium elephantis</name>
    <dbReference type="NCBI Taxonomy" id="81858"/>
    <lineage>
        <taxon>Bacteria</taxon>
        <taxon>Bacillati</taxon>
        <taxon>Actinomycetota</taxon>
        <taxon>Actinomycetes</taxon>
        <taxon>Mycobacteriales</taxon>
        <taxon>Mycobacteriaceae</taxon>
        <taxon>Mycolicibacterium</taxon>
    </lineage>
</organism>
<dbReference type="OrthoDB" id="9797506at2"/>
<dbReference type="CDD" id="cd00865">
    <property type="entry name" value="PEBP_bact_arch"/>
    <property type="match status" value="1"/>
</dbReference>
<dbReference type="STRING" id="81858.BST23_08375"/>
<dbReference type="InterPro" id="IPR036610">
    <property type="entry name" value="PEBP-like_sf"/>
</dbReference>
<dbReference type="InterPro" id="IPR005247">
    <property type="entry name" value="YbhB_YbcL/LppC-like"/>
</dbReference>
<protein>
    <recommendedName>
        <fullName evidence="4">Phosphatidylethanolamine-binding protein</fullName>
    </recommendedName>
</protein>
<evidence type="ECO:0000256" key="1">
    <source>
        <dbReference type="ARBA" id="ARBA00007120"/>
    </source>
</evidence>
<dbReference type="Pfam" id="PF01161">
    <property type="entry name" value="PBP"/>
    <property type="match status" value="1"/>
</dbReference>
<dbReference type="PANTHER" id="PTHR30289">
    <property type="entry name" value="UNCHARACTERIZED PROTEIN YBCL-RELATED"/>
    <property type="match status" value="1"/>
</dbReference>
<dbReference type="InterPro" id="IPR008914">
    <property type="entry name" value="PEBP"/>
</dbReference>
<evidence type="ECO:0008006" key="4">
    <source>
        <dbReference type="Google" id="ProtNLM"/>
    </source>
</evidence>
<dbReference type="SUPFAM" id="SSF49777">
    <property type="entry name" value="PEBP-like"/>
    <property type="match status" value="1"/>
</dbReference>
<dbReference type="RefSeq" id="WP_064918903.1">
    <property type="nucleotide sequence ID" value="NZ_LZHS01000030.1"/>
</dbReference>